<dbReference type="Proteomes" id="UP001302316">
    <property type="component" value="Unassembled WGS sequence"/>
</dbReference>
<dbReference type="AlphaFoldDB" id="A0AAP6MKU6"/>
<dbReference type="EMBL" id="JAYGII010000081">
    <property type="protein sequence ID" value="MEA5446894.1"/>
    <property type="molecule type" value="Genomic_DNA"/>
</dbReference>
<organism evidence="1 2">
    <name type="scientific">Natronospira elongata</name>
    <dbReference type="NCBI Taxonomy" id="3110268"/>
    <lineage>
        <taxon>Bacteria</taxon>
        <taxon>Pseudomonadati</taxon>
        <taxon>Pseudomonadota</taxon>
        <taxon>Gammaproteobacteria</taxon>
        <taxon>Natronospirales</taxon>
        <taxon>Natronospiraceae</taxon>
        <taxon>Natronospira</taxon>
    </lineage>
</organism>
<accession>A0AAP6MKU6</accession>
<protein>
    <submittedName>
        <fullName evidence="1">Delta-60 repeat domain-containing protein</fullName>
    </submittedName>
</protein>
<comment type="caution">
    <text evidence="1">The sequence shown here is derived from an EMBL/GenBank/DDBJ whole genome shotgun (WGS) entry which is preliminary data.</text>
</comment>
<dbReference type="Gene3D" id="2.80.10.50">
    <property type="match status" value="2"/>
</dbReference>
<proteinExistence type="predicted"/>
<evidence type="ECO:0000313" key="1">
    <source>
        <dbReference type="EMBL" id="MEA5446894.1"/>
    </source>
</evidence>
<reference evidence="1 2" key="1">
    <citation type="submission" date="2023-12" db="EMBL/GenBank/DDBJ databases">
        <title>Whole-genome sequencing of halo(alkali)philic microorganisms from hypersaline lakes.</title>
        <authorList>
            <person name="Sorokin D.Y."/>
            <person name="Merkel A.Y."/>
            <person name="Messina E."/>
            <person name="Yakimov M."/>
        </authorList>
    </citation>
    <scope>NUCLEOTIDE SEQUENCE [LARGE SCALE GENOMIC DNA]</scope>
    <source>
        <strain evidence="1 2">AB-CW1</strain>
    </source>
</reference>
<keyword evidence="2" id="KW-1185">Reference proteome</keyword>
<dbReference type="Pfam" id="PF17164">
    <property type="entry name" value="DUF5122"/>
    <property type="match status" value="1"/>
</dbReference>
<dbReference type="InterPro" id="IPR013431">
    <property type="entry name" value="Delta_60_rpt"/>
</dbReference>
<sequence>MDDIQVNCEDLTYSVGGEVSGLNGSTAVLELNSDETLSLDDDGPFAFNTELGHGEDYTVAVESHPDEMVCELDNETGTIDMADVDDVMVTCEALNVGASSKRNSVVLDWDRAGDVDILFSTDPECDWSNVTSCDNGGMIPAASGGEHTLTVEDDGLQADTVYAFVKQVGGGLSAPAYATPMTYELSGTVNDTAISGGVLYVGGDFESYGPRTGGMAMYRLDKATAEMTGPKMDVSSDDSNGIVYAVVEDPNGGWFVGGAFDTIQGEPRENLARLNADGSLDQDWDVPAPGSFVFAMAVSDDRLYVGGSFDSLAGDSDYQHVGALELDGSLDTAFDASEITNTVRSMVLDGDDLYLGGHFTDNVTALNAGDGSPIDLFDASTDGPVWHVSRHDDRLFVGGLFGQANGEARSGLAAFEVLDGILDDFDADISGMAVTSVIGDGDDLIIGGWFEEVGGAEREAVARVDQDTGAVRDDWSVDMPEGAIIYDLALHDGMLYIAGENFSYIGDERLTNFARVEAGSGEPDGDWNPVAVGLRGHEFLISGETMLAFGNVDYMGGYDRPRLASFSLVDFGLTDWNPVINDGEVRTIAPEGSTVYVGGSFSQANGVDVGNAVAFT</sequence>
<gene>
    <name evidence="1" type="ORF">VCB98_13785</name>
</gene>
<name>A0AAP6MKU6_9GAMM</name>
<dbReference type="RefSeq" id="WP_346053508.1">
    <property type="nucleotide sequence ID" value="NZ_JAYGII010000081.1"/>
</dbReference>
<dbReference type="SUPFAM" id="SSF101898">
    <property type="entry name" value="NHL repeat"/>
    <property type="match status" value="1"/>
</dbReference>
<feature type="non-terminal residue" evidence="1">
    <location>
        <position position="616"/>
    </location>
</feature>
<evidence type="ECO:0000313" key="2">
    <source>
        <dbReference type="Proteomes" id="UP001302316"/>
    </source>
</evidence>